<comment type="similarity">
    <text evidence="1">Belongs to the folylpolyglutamate synthase family.</text>
</comment>
<evidence type="ECO:0000256" key="2">
    <source>
        <dbReference type="ARBA" id="ARBA00022598"/>
    </source>
</evidence>
<dbReference type="InterPro" id="IPR036565">
    <property type="entry name" value="Mur-like_cat_sf"/>
</dbReference>
<evidence type="ECO:0000256" key="5">
    <source>
        <dbReference type="ARBA" id="ARBA00022840"/>
    </source>
</evidence>
<dbReference type="InterPro" id="IPR001645">
    <property type="entry name" value="Folylpolyglutamate_synth"/>
</dbReference>
<dbReference type="STRING" id="1555241.A0A4V1IUJ6"/>
<dbReference type="PANTHER" id="PTHR11136:SF0">
    <property type="entry name" value="DIHYDROFOLATE SYNTHETASE-RELATED"/>
    <property type="match status" value="1"/>
</dbReference>
<evidence type="ECO:0000256" key="3">
    <source>
        <dbReference type="ARBA" id="ARBA00022723"/>
    </source>
</evidence>
<dbReference type="NCBIfam" id="TIGR01499">
    <property type="entry name" value="folC"/>
    <property type="match status" value="1"/>
</dbReference>
<dbReference type="GO" id="GO:0005739">
    <property type="term" value="C:mitochondrion"/>
    <property type="evidence" value="ECO:0007669"/>
    <property type="project" value="TreeGrafter"/>
</dbReference>
<feature type="region of interest" description="Disordered" evidence="7">
    <location>
        <begin position="213"/>
        <end position="242"/>
    </location>
</feature>
<feature type="compositionally biased region" description="Basic and acidic residues" evidence="7">
    <location>
        <begin position="225"/>
        <end position="241"/>
    </location>
</feature>
<evidence type="ECO:0000259" key="8">
    <source>
        <dbReference type="Pfam" id="PF08245"/>
    </source>
</evidence>
<dbReference type="OrthoDB" id="5212574at2759"/>
<dbReference type="GO" id="GO:0004326">
    <property type="term" value="F:tetrahydrofolylpolyglutamate synthase activity"/>
    <property type="evidence" value="ECO:0007669"/>
    <property type="project" value="InterPro"/>
</dbReference>
<dbReference type="Gene3D" id="3.90.190.20">
    <property type="entry name" value="Mur ligase, C-terminal domain"/>
    <property type="match status" value="1"/>
</dbReference>
<sequence length="370" mass="39051">IDLGLDRITRLLAALDAPQTTFRHVFHVAGTNGKGSVCAMTTAMLIGLGLGPVGTFTSPHLVAPHDAVLVDGRPCDVGTYRTCASQAAAAADRQQLRPTSFELSCATMLLVFRAAGVQYAVVEVGLGGRRDATNIFPPHVPRTCLVTAIGLDHTEFLGTTSAAIAREKGGILSPGCAVVVAQQPHDDVDAVLRAVAAETGARLLPRRRVVASPANGADADVQGGESDRNPHAAREPDEARAMGDAQRVVAATAIAALLPTLPAAPPVAPRAAVRWALRHVRWPGRLDTRWLRRHPVLFDAAHNPDAAAVLAAYVAQSLRPTHPRLCWVLAFTAGKNVASMLAPWIHPGDAVVLTRFDAPEGMPWIRAADP</sequence>
<dbReference type="SUPFAM" id="SSF53623">
    <property type="entry name" value="MurD-like peptide ligases, catalytic domain"/>
    <property type="match status" value="1"/>
</dbReference>
<gene>
    <name evidence="9" type="ORF">CXG81DRAFT_4344</name>
</gene>
<evidence type="ECO:0000256" key="7">
    <source>
        <dbReference type="SAM" id="MobiDB-lite"/>
    </source>
</evidence>
<dbReference type="GO" id="GO:0005829">
    <property type="term" value="C:cytosol"/>
    <property type="evidence" value="ECO:0007669"/>
    <property type="project" value="TreeGrafter"/>
</dbReference>
<evidence type="ECO:0000313" key="9">
    <source>
        <dbReference type="EMBL" id="RKP00789.1"/>
    </source>
</evidence>
<dbReference type="GO" id="GO:0046872">
    <property type="term" value="F:metal ion binding"/>
    <property type="evidence" value="ECO:0007669"/>
    <property type="project" value="UniProtKB-KW"/>
</dbReference>
<dbReference type="Proteomes" id="UP000274922">
    <property type="component" value="Unassembled WGS sequence"/>
</dbReference>
<dbReference type="AlphaFoldDB" id="A0A4V1IUJ6"/>
<keyword evidence="4" id="KW-0547">Nucleotide-binding</keyword>
<dbReference type="Pfam" id="PF08245">
    <property type="entry name" value="Mur_ligase_M"/>
    <property type="match status" value="1"/>
</dbReference>
<name>A0A4V1IUJ6_9FUNG</name>
<feature type="domain" description="Mur ligase central" evidence="8">
    <location>
        <begin position="28"/>
        <end position="184"/>
    </location>
</feature>
<dbReference type="UniPathway" id="UPA00850"/>
<keyword evidence="2" id="KW-0436">Ligase</keyword>
<evidence type="ECO:0000313" key="10">
    <source>
        <dbReference type="Proteomes" id="UP000274922"/>
    </source>
</evidence>
<dbReference type="PANTHER" id="PTHR11136">
    <property type="entry name" value="FOLYLPOLYGLUTAMATE SYNTHASE-RELATED"/>
    <property type="match status" value="1"/>
</dbReference>
<dbReference type="EMBL" id="ML014199">
    <property type="protein sequence ID" value="RKP00789.1"/>
    <property type="molecule type" value="Genomic_DNA"/>
</dbReference>
<keyword evidence="6" id="KW-0460">Magnesium</keyword>
<dbReference type="GO" id="GO:0005524">
    <property type="term" value="F:ATP binding"/>
    <property type="evidence" value="ECO:0007669"/>
    <property type="project" value="UniProtKB-KW"/>
</dbReference>
<evidence type="ECO:0000256" key="4">
    <source>
        <dbReference type="ARBA" id="ARBA00022741"/>
    </source>
</evidence>
<dbReference type="SUPFAM" id="SSF53244">
    <property type="entry name" value="MurD-like peptide ligases, peptide-binding domain"/>
    <property type="match status" value="1"/>
</dbReference>
<protein>
    <recommendedName>
        <fullName evidence="8">Mur ligase central domain-containing protein</fullName>
    </recommendedName>
</protein>
<reference evidence="10" key="1">
    <citation type="journal article" date="2018" name="Nat. Microbiol.">
        <title>Leveraging single-cell genomics to expand the fungal tree of life.</title>
        <authorList>
            <person name="Ahrendt S.R."/>
            <person name="Quandt C.A."/>
            <person name="Ciobanu D."/>
            <person name="Clum A."/>
            <person name="Salamov A."/>
            <person name="Andreopoulos B."/>
            <person name="Cheng J.F."/>
            <person name="Woyke T."/>
            <person name="Pelin A."/>
            <person name="Henrissat B."/>
            <person name="Reynolds N.K."/>
            <person name="Benny G.L."/>
            <person name="Smith M.E."/>
            <person name="James T.Y."/>
            <person name="Grigoriev I.V."/>
        </authorList>
    </citation>
    <scope>NUCLEOTIDE SEQUENCE [LARGE SCALE GENOMIC DNA]</scope>
    <source>
        <strain evidence="10">ATCC 52028</strain>
    </source>
</reference>
<dbReference type="InterPro" id="IPR036615">
    <property type="entry name" value="Mur_ligase_C_dom_sf"/>
</dbReference>
<keyword evidence="5" id="KW-0067">ATP-binding</keyword>
<dbReference type="InterPro" id="IPR013221">
    <property type="entry name" value="Mur_ligase_cen"/>
</dbReference>
<keyword evidence="3" id="KW-0479">Metal-binding</keyword>
<proteinExistence type="inferred from homology"/>
<feature type="non-terminal residue" evidence="9">
    <location>
        <position position="1"/>
    </location>
</feature>
<dbReference type="Gene3D" id="3.40.1190.10">
    <property type="entry name" value="Mur-like, catalytic domain"/>
    <property type="match status" value="1"/>
</dbReference>
<feature type="non-terminal residue" evidence="9">
    <location>
        <position position="370"/>
    </location>
</feature>
<keyword evidence="10" id="KW-1185">Reference proteome</keyword>
<accession>A0A4V1IUJ6</accession>
<evidence type="ECO:0000256" key="6">
    <source>
        <dbReference type="ARBA" id="ARBA00022842"/>
    </source>
</evidence>
<organism evidence="9 10">
    <name type="scientific">Caulochytrium protostelioides</name>
    <dbReference type="NCBI Taxonomy" id="1555241"/>
    <lineage>
        <taxon>Eukaryota</taxon>
        <taxon>Fungi</taxon>
        <taxon>Fungi incertae sedis</taxon>
        <taxon>Chytridiomycota</taxon>
        <taxon>Chytridiomycota incertae sedis</taxon>
        <taxon>Chytridiomycetes</taxon>
        <taxon>Caulochytriales</taxon>
        <taxon>Caulochytriaceae</taxon>
        <taxon>Caulochytrium</taxon>
    </lineage>
</organism>
<dbReference type="GO" id="GO:0008841">
    <property type="term" value="F:dihydrofolate synthase activity"/>
    <property type="evidence" value="ECO:0007669"/>
    <property type="project" value="TreeGrafter"/>
</dbReference>
<evidence type="ECO:0000256" key="1">
    <source>
        <dbReference type="ARBA" id="ARBA00008276"/>
    </source>
</evidence>